<gene>
    <name evidence="2" type="ORF">JF922_19000</name>
</gene>
<dbReference type="InterPro" id="IPR036397">
    <property type="entry name" value="RNaseH_sf"/>
</dbReference>
<dbReference type="PANTHER" id="PTHR35004">
    <property type="entry name" value="TRANSPOSASE RV3428C-RELATED"/>
    <property type="match status" value="1"/>
</dbReference>
<dbReference type="Proteomes" id="UP000612893">
    <property type="component" value="Unassembled WGS sequence"/>
</dbReference>
<protein>
    <submittedName>
        <fullName evidence="2">DDE-type integrase/transposase/recombinase</fullName>
    </submittedName>
</protein>
<evidence type="ECO:0000313" key="2">
    <source>
        <dbReference type="EMBL" id="MBJ7600148.1"/>
    </source>
</evidence>
<dbReference type="EMBL" id="JAEKNR010000188">
    <property type="protein sequence ID" value="MBJ7600148.1"/>
    <property type="molecule type" value="Genomic_DNA"/>
</dbReference>
<evidence type="ECO:0000259" key="1">
    <source>
        <dbReference type="PROSITE" id="PS50994"/>
    </source>
</evidence>
<sequence length="311" mass="35129">MRAVRLAGEVGPAVASAQLSIPRHSLAAYEAGGIEALVERSRRLLRLRKTVPAWVDTVIIAIRLHTYWNSKRIATEMSRRQIYQISPAHIDQLFQDRGWSRGTVPRPPGPRYEGGRSNELWHVDLKGPFFINLRGRGYIKTWIVGLVDDHSRFLIGLRILTEAKAVPFVRWLDECCELCGQPLRLMSDNGKPFVGRMPGLLSSFGKRLAELHIQHLRTQITSPWTNGKIEAFSAVLQAEVLDRKRFADFAQAEAALARFAEYYNHHRLSSVLGWLTPAERYNGTAFTDRGLENVPTLVNLQPGLEELMNAA</sequence>
<dbReference type="PANTHER" id="PTHR35004:SF7">
    <property type="entry name" value="INTEGRASE PROTEIN"/>
    <property type="match status" value="1"/>
</dbReference>
<organism evidence="2 3">
    <name type="scientific">Candidatus Nephthysia bennettiae</name>
    <dbReference type="NCBI Taxonomy" id="3127016"/>
    <lineage>
        <taxon>Bacteria</taxon>
        <taxon>Bacillati</taxon>
        <taxon>Candidatus Dormiibacterota</taxon>
        <taxon>Candidatus Dormibacteria</taxon>
        <taxon>Candidatus Dormibacterales</taxon>
        <taxon>Candidatus Dormibacteraceae</taxon>
        <taxon>Candidatus Nephthysia</taxon>
    </lineage>
</organism>
<name>A0A934KBP3_9BACT</name>
<dbReference type="Gene3D" id="3.30.420.10">
    <property type="entry name" value="Ribonuclease H-like superfamily/Ribonuclease H"/>
    <property type="match status" value="1"/>
</dbReference>
<evidence type="ECO:0000313" key="3">
    <source>
        <dbReference type="Proteomes" id="UP000612893"/>
    </source>
</evidence>
<dbReference type="RefSeq" id="WP_338203872.1">
    <property type="nucleotide sequence ID" value="NZ_JAEKNR010000188.1"/>
</dbReference>
<proteinExistence type="predicted"/>
<reference evidence="2" key="1">
    <citation type="submission" date="2020-10" db="EMBL/GenBank/DDBJ databases">
        <title>Ca. Dormibacterota MAGs.</title>
        <authorList>
            <person name="Montgomery K."/>
        </authorList>
    </citation>
    <scope>NUCLEOTIDE SEQUENCE [LARGE SCALE GENOMIC DNA]</scope>
    <source>
        <strain evidence="2">SC8812_S17_10</strain>
    </source>
</reference>
<dbReference type="SUPFAM" id="SSF53098">
    <property type="entry name" value="Ribonuclease H-like"/>
    <property type="match status" value="1"/>
</dbReference>
<feature type="domain" description="Integrase catalytic" evidence="1">
    <location>
        <begin position="106"/>
        <end position="285"/>
    </location>
</feature>
<dbReference type="Pfam" id="PF13683">
    <property type="entry name" value="rve_3"/>
    <property type="match status" value="1"/>
</dbReference>
<dbReference type="InterPro" id="IPR001584">
    <property type="entry name" value="Integrase_cat-core"/>
</dbReference>
<comment type="caution">
    <text evidence="2">The sequence shown here is derived from an EMBL/GenBank/DDBJ whole genome shotgun (WGS) entry which is preliminary data.</text>
</comment>
<dbReference type="AlphaFoldDB" id="A0A934KBP3"/>
<dbReference type="InterPro" id="IPR012337">
    <property type="entry name" value="RNaseH-like_sf"/>
</dbReference>
<dbReference type="PROSITE" id="PS50994">
    <property type="entry name" value="INTEGRASE"/>
    <property type="match status" value="1"/>
</dbReference>
<keyword evidence="3" id="KW-1185">Reference proteome</keyword>
<accession>A0A934KBP3</accession>